<comment type="caution">
    <text evidence="16">The sequence shown here is derived from an EMBL/GenBank/DDBJ whole genome shotgun (WGS) entry which is preliminary data.</text>
</comment>
<keyword evidence="5" id="KW-0812">Transmembrane</keyword>
<evidence type="ECO:0000256" key="5">
    <source>
        <dbReference type="ARBA" id="ARBA00022692"/>
    </source>
</evidence>
<dbReference type="Gene3D" id="3.40.50.1820">
    <property type="entry name" value="alpha/beta hydrolase"/>
    <property type="match status" value="1"/>
</dbReference>
<dbReference type="CDD" id="cd00519">
    <property type="entry name" value="Lipase_3"/>
    <property type="match status" value="1"/>
</dbReference>
<evidence type="ECO:0000256" key="8">
    <source>
        <dbReference type="ARBA" id="ARBA00022837"/>
    </source>
</evidence>
<evidence type="ECO:0000256" key="13">
    <source>
        <dbReference type="ARBA" id="ARBA00024531"/>
    </source>
</evidence>
<comment type="catalytic activity">
    <reaction evidence="13">
        <text>a 1,2-diacyl-sn-glycerol + H2O = a 2-acylglycerol + a fatty acid + H(+)</text>
        <dbReference type="Rhea" id="RHEA:33275"/>
        <dbReference type="ChEBI" id="CHEBI:15377"/>
        <dbReference type="ChEBI" id="CHEBI:15378"/>
        <dbReference type="ChEBI" id="CHEBI:17389"/>
        <dbReference type="ChEBI" id="CHEBI:17815"/>
        <dbReference type="ChEBI" id="CHEBI:28868"/>
        <dbReference type="EC" id="3.1.1.116"/>
    </reaction>
    <physiologicalReaction direction="left-to-right" evidence="13">
        <dbReference type="Rhea" id="RHEA:33276"/>
    </physiologicalReaction>
</comment>
<comment type="subcellular location">
    <subcellularLocation>
        <location evidence="2">Cell membrane</location>
        <topology evidence="2">Multi-pass membrane protein</topology>
    </subcellularLocation>
</comment>
<evidence type="ECO:0000256" key="2">
    <source>
        <dbReference type="ARBA" id="ARBA00004651"/>
    </source>
</evidence>
<protein>
    <recommendedName>
        <fullName evidence="14">sn-1-specific diacylglycerol lipase</fullName>
        <ecNumber evidence="14">3.1.1.116</ecNumber>
    </recommendedName>
</protein>
<evidence type="ECO:0000313" key="16">
    <source>
        <dbReference type="EMBL" id="GIQ81348.1"/>
    </source>
</evidence>
<dbReference type="GO" id="GO:0019369">
    <property type="term" value="P:arachidonate metabolic process"/>
    <property type="evidence" value="ECO:0007669"/>
    <property type="project" value="TreeGrafter"/>
</dbReference>
<keyword evidence="11" id="KW-0443">Lipid metabolism</keyword>
<keyword evidence="17" id="KW-1185">Reference proteome</keyword>
<evidence type="ECO:0000256" key="4">
    <source>
        <dbReference type="ARBA" id="ARBA00022553"/>
    </source>
</evidence>
<dbReference type="GO" id="GO:0005886">
    <property type="term" value="C:plasma membrane"/>
    <property type="evidence" value="ECO:0007669"/>
    <property type="project" value="UniProtKB-SubCell"/>
</dbReference>
<evidence type="ECO:0000256" key="14">
    <source>
        <dbReference type="ARBA" id="ARBA00026104"/>
    </source>
</evidence>
<evidence type="ECO:0000313" key="17">
    <source>
        <dbReference type="Proteomes" id="UP000265618"/>
    </source>
</evidence>
<proteinExistence type="predicted"/>
<keyword evidence="7" id="KW-0378">Hydrolase</keyword>
<dbReference type="GO" id="GO:0046340">
    <property type="term" value="P:diacylglycerol catabolic process"/>
    <property type="evidence" value="ECO:0007669"/>
    <property type="project" value="TreeGrafter"/>
</dbReference>
<dbReference type="OrthoDB" id="45753at2759"/>
<evidence type="ECO:0000256" key="3">
    <source>
        <dbReference type="ARBA" id="ARBA00022475"/>
    </source>
</evidence>
<dbReference type="InterPro" id="IPR052214">
    <property type="entry name" value="DAG_Lipase-Related"/>
</dbReference>
<keyword evidence="10" id="KW-1133">Transmembrane helix</keyword>
<dbReference type="Pfam" id="PF01764">
    <property type="entry name" value="Lipase_3"/>
    <property type="match status" value="1"/>
</dbReference>
<gene>
    <name evidence="16" type="ORF">KIPB_002295</name>
</gene>
<evidence type="ECO:0000256" key="6">
    <source>
        <dbReference type="ARBA" id="ARBA00022723"/>
    </source>
</evidence>
<evidence type="ECO:0000256" key="11">
    <source>
        <dbReference type="ARBA" id="ARBA00023098"/>
    </source>
</evidence>
<dbReference type="AlphaFoldDB" id="A0A9K3CPZ2"/>
<keyword evidence="9" id="KW-0442">Lipid degradation</keyword>
<dbReference type="EMBL" id="BDIP01000368">
    <property type="protein sequence ID" value="GIQ81348.1"/>
    <property type="molecule type" value="Genomic_DNA"/>
</dbReference>
<sequence length="470" mass="51036">MSRDNWVTFARKVDVAFAVYGPGDKGSEDPHVIRAHVLGVMAGEAKDVIAENLTDSPFYMAVLDHEHKQVLVSVRGTANTADMLLDSNAFPALFQCPPPPDRVPIRGTEGGECCHEGMLSAAYRINHELKETLANATREYGYPVHVTGHSLGAGTASLLALLLQRQGMSGVSMTGFGCPACCSMPLCQELERLEGGSKNYVYRSDIVPRLSVHSLKVSGERLKACADEICPSSSSYFAQGAAMVAALASIGTADFKRRVTTKAISERIAAPYDLFVPGSLELLHAEEGATDYDVTVRGISPFDLAEPVLAMCMTPDHSDYVSVAHRIREAVETDNAVDADPVRGFVHGLARGEEARVAEGADTWRWCAEGEYSWDIGHTQEGPVVHRYREEWQKAGAWTGYNYRTFTHTAAPGMVIVGVKVQSVIQDGWGGGSWRVPSALVMQSRGEVEVASALCKGAHWVVEWYETEAQ</sequence>
<reference evidence="16 17" key="1">
    <citation type="journal article" date="2018" name="PLoS ONE">
        <title>The draft genome of Kipferlia bialata reveals reductive genome evolution in fornicate parasites.</title>
        <authorList>
            <person name="Tanifuji G."/>
            <person name="Takabayashi S."/>
            <person name="Kume K."/>
            <person name="Takagi M."/>
            <person name="Nakayama T."/>
            <person name="Kamikawa R."/>
            <person name="Inagaki Y."/>
            <person name="Hashimoto T."/>
        </authorList>
    </citation>
    <scope>NUCLEOTIDE SEQUENCE [LARGE SCALE GENOMIC DNA]</scope>
    <source>
        <strain evidence="16">NY0173</strain>
    </source>
</reference>
<dbReference type="PANTHER" id="PTHR45792:SF8">
    <property type="entry name" value="DIACYLGLYCEROL LIPASE-ALPHA"/>
    <property type="match status" value="1"/>
</dbReference>
<evidence type="ECO:0000256" key="7">
    <source>
        <dbReference type="ARBA" id="ARBA00022801"/>
    </source>
</evidence>
<keyword evidence="3" id="KW-1003">Cell membrane</keyword>
<dbReference type="GO" id="GO:0016298">
    <property type="term" value="F:lipase activity"/>
    <property type="evidence" value="ECO:0007669"/>
    <property type="project" value="TreeGrafter"/>
</dbReference>
<keyword evidence="12" id="KW-0472">Membrane</keyword>
<evidence type="ECO:0000256" key="12">
    <source>
        <dbReference type="ARBA" id="ARBA00023136"/>
    </source>
</evidence>
<keyword evidence="6" id="KW-0479">Metal-binding</keyword>
<evidence type="ECO:0000256" key="10">
    <source>
        <dbReference type="ARBA" id="ARBA00022989"/>
    </source>
</evidence>
<dbReference type="InterPro" id="IPR002921">
    <property type="entry name" value="Fungal_lipase-type"/>
</dbReference>
<evidence type="ECO:0000256" key="1">
    <source>
        <dbReference type="ARBA" id="ARBA00001913"/>
    </source>
</evidence>
<dbReference type="EC" id="3.1.1.116" evidence="14"/>
<evidence type="ECO:0000259" key="15">
    <source>
        <dbReference type="Pfam" id="PF01764"/>
    </source>
</evidence>
<evidence type="ECO:0000256" key="9">
    <source>
        <dbReference type="ARBA" id="ARBA00022963"/>
    </source>
</evidence>
<dbReference type="InterPro" id="IPR029058">
    <property type="entry name" value="AB_hydrolase_fold"/>
</dbReference>
<dbReference type="PANTHER" id="PTHR45792">
    <property type="entry name" value="DIACYLGLYCEROL LIPASE HOMOLOG-RELATED"/>
    <property type="match status" value="1"/>
</dbReference>
<accession>A0A9K3CPZ2</accession>
<feature type="domain" description="Fungal lipase-type" evidence="15">
    <location>
        <begin position="72"/>
        <end position="212"/>
    </location>
</feature>
<organism evidence="16 17">
    <name type="scientific">Kipferlia bialata</name>
    <dbReference type="NCBI Taxonomy" id="797122"/>
    <lineage>
        <taxon>Eukaryota</taxon>
        <taxon>Metamonada</taxon>
        <taxon>Carpediemonas-like organisms</taxon>
        <taxon>Kipferlia</taxon>
    </lineage>
</organism>
<name>A0A9K3CPZ2_9EUKA</name>
<keyword evidence="4" id="KW-0597">Phosphoprotein</keyword>
<keyword evidence="8" id="KW-0106">Calcium</keyword>
<dbReference type="GO" id="GO:0046872">
    <property type="term" value="F:metal ion binding"/>
    <property type="evidence" value="ECO:0007669"/>
    <property type="project" value="UniProtKB-KW"/>
</dbReference>
<dbReference type="Proteomes" id="UP000265618">
    <property type="component" value="Unassembled WGS sequence"/>
</dbReference>
<comment type="cofactor">
    <cofactor evidence="1">
        <name>Ca(2+)</name>
        <dbReference type="ChEBI" id="CHEBI:29108"/>
    </cofactor>
</comment>
<dbReference type="SUPFAM" id="SSF53474">
    <property type="entry name" value="alpha/beta-Hydrolases"/>
    <property type="match status" value="1"/>
</dbReference>